<dbReference type="PANTHER" id="PTHR37159:SF1">
    <property type="entry name" value="GH11867P"/>
    <property type="match status" value="1"/>
</dbReference>
<feature type="transmembrane region" description="Helical" evidence="1">
    <location>
        <begin position="162"/>
        <end position="180"/>
    </location>
</feature>
<dbReference type="Proteomes" id="UP001497644">
    <property type="component" value="Chromosome 4"/>
</dbReference>
<organism evidence="2 3">
    <name type="scientific">Lasius platythorax</name>
    <dbReference type="NCBI Taxonomy" id="488582"/>
    <lineage>
        <taxon>Eukaryota</taxon>
        <taxon>Metazoa</taxon>
        <taxon>Ecdysozoa</taxon>
        <taxon>Arthropoda</taxon>
        <taxon>Hexapoda</taxon>
        <taxon>Insecta</taxon>
        <taxon>Pterygota</taxon>
        <taxon>Neoptera</taxon>
        <taxon>Endopterygota</taxon>
        <taxon>Hymenoptera</taxon>
        <taxon>Apocrita</taxon>
        <taxon>Aculeata</taxon>
        <taxon>Formicoidea</taxon>
        <taxon>Formicidae</taxon>
        <taxon>Formicinae</taxon>
        <taxon>Lasius</taxon>
        <taxon>Lasius</taxon>
    </lineage>
</organism>
<reference evidence="2" key="1">
    <citation type="submission" date="2024-04" db="EMBL/GenBank/DDBJ databases">
        <authorList>
            <consortium name="Molecular Ecology Group"/>
        </authorList>
    </citation>
    <scope>NUCLEOTIDE SEQUENCE</scope>
</reference>
<evidence type="ECO:0008006" key="4">
    <source>
        <dbReference type="Google" id="ProtNLM"/>
    </source>
</evidence>
<dbReference type="PANTHER" id="PTHR37159">
    <property type="entry name" value="GH11867P"/>
    <property type="match status" value="1"/>
</dbReference>
<evidence type="ECO:0000256" key="1">
    <source>
        <dbReference type="SAM" id="Phobius"/>
    </source>
</evidence>
<evidence type="ECO:0000313" key="2">
    <source>
        <dbReference type="EMBL" id="CAL1683249.1"/>
    </source>
</evidence>
<gene>
    <name evidence="2" type="ORF">LPLAT_LOCUS9015</name>
</gene>
<proteinExistence type="predicted"/>
<keyword evidence="1" id="KW-0812">Transmembrane</keyword>
<sequence length="429" mass="50642">MEVSCIQRIKQAQTEIVNNNKSDRVKLRDIQNITNGTTAKPTNRRNDGINDCMDNEAESKHYELVETKNAVKYIEHFVQNMKHIVDQNPAKPKNYDEWTNEERYKHITENIITYVPNLPDSLSFFISAALYRGDCDRSSTDRPLWLDMDKFRRGQKFARDNIFSIIFSNMLSLFEIFAFTDGLKPMIFSQQSHTPYLAFKRYLSTMRRLKNWMSEDLWNEGTQAHKDIQVVRKMHRAIRLKLCERDNDEIDAATKIPNPWCPDRKMILDDFSSCPYPTVENGCLHLIIKPKGLNQADMSATQFAFMGMLVLYPHEFGIYATDEDMTAFCHVWRGIGYLLGIQDEYNFCRGSLEEIKQRARDFIKIWVKPYLRQITPEWEHMMRCITSLHDDGNMFKLSLLFVADLLDIDMPHTRRTLTFFQRLQYILYR</sequence>
<keyword evidence="3" id="KW-1185">Reference proteome</keyword>
<dbReference type="EMBL" id="OZ034827">
    <property type="protein sequence ID" value="CAL1683249.1"/>
    <property type="molecule type" value="Genomic_DNA"/>
</dbReference>
<dbReference type="AlphaFoldDB" id="A0AAV2NU16"/>
<protein>
    <recommendedName>
        <fullName evidence="4">ER-bound oxygenase mpaB/mpaB'/Rubber oxygenase catalytic domain-containing protein</fullName>
    </recommendedName>
</protein>
<accession>A0AAV2NU16</accession>
<keyword evidence="1" id="KW-0472">Membrane</keyword>
<evidence type="ECO:0000313" key="3">
    <source>
        <dbReference type="Proteomes" id="UP001497644"/>
    </source>
</evidence>
<name>A0AAV2NU16_9HYME</name>
<keyword evidence="1" id="KW-1133">Transmembrane helix</keyword>